<accession>V4B7Y7</accession>
<dbReference type="InterPro" id="IPR002777">
    <property type="entry name" value="PFD_beta-like"/>
</dbReference>
<dbReference type="KEGG" id="lgi:LOTGIDRAFT_236136"/>
<dbReference type="GO" id="GO:0005737">
    <property type="term" value="C:cytoplasm"/>
    <property type="evidence" value="ECO:0007669"/>
    <property type="project" value="TreeGrafter"/>
</dbReference>
<dbReference type="GeneID" id="20250061"/>
<name>V4B7Y7_LOTGI</name>
<dbReference type="HOGENOM" id="CLU_122140_2_0_1"/>
<dbReference type="RefSeq" id="XP_009064586.1">
    <property type="nucleotide sequence ID" value="XM_009066338.1"/>
</dbReference>
<evidence type="ECO:0000313" key="5">
    <source>
        <dbReference type="Proteomes" id="UP000030746"/>
    </source>
</evidence>
<comment type="similarity">
    <text evidence="1">Belongs to the prefoldin subunit beta family.</text>
</comment>
<dbReference type="PANTHER" id="PTHR20903:SF0">
    <property type="entry name" value="PREFOLDIN SUBUNIT 1"/>
    <property type="match status" value="1"/>
</dbReference>
<dbReference type="PANTHER" id="PTHR20903">
    <property type="entry name" value="PREFOLDIN SUBUNIT 1-RELATED"/>
    <property type="match status" value="1"/>
</dbReference>
<dbReference type="SUPFAM" id="SSF46579">
    <property type="entry name" value="Prefoldin"/>
    <property type="match status" value="1"/>
</dbReference>
<evidence type="ECO:0000256" key="3">
    <source>
        <dbReference type="ARBA" id="ARBA00023186"/>
    </source>
</evidence>
<dbReference type="CDD" id="cd23164">
    <property type="entry name" value="Prefoldin_1"/>
    <property type="match status" value="1"/>
</dbReference>
<dbReference type="OrthoDB" id="5242628at2759"/>
<comment type="subunit">
    <text evidence="2">Heterohexamer of two PFD-alpha type and four PFD-beta type subunits.</text>
</comment>
<dbReference type="Proteomes" id="UP000030746">
    <property type="component" value="Unassembled WGS sequence"/>
</dbReference>
<dbReference type="CTD" id="20250061"/>
<gene>
    <name evidence="4" type="ORF">LOTGIDRAFT_236136</name>
</gene>
<reference evidence="4 5" key="1">
    <citation type="journal article" date="2013" name="Nature">
        <title>Insights into bilaterian evolution from three spiralian genomes.</title>
        <authorList>
            <person name="Simakov O."/>
            <person name="Marletaz F."/>
            <person name="Cho S.J."/>
            <person name="Edsinger-Gonzales E."/>
            <person name="Havlak P."/>
            <person name="Hellsten U."/>
            <person name="Kuo D.H."/>
            <person name="Larsson T."/>
            <person name="Lv J."/>
            <person name="Arendt D."/>
            <person name="Savage R."/>
            <person name="Osoegawa K."/>
            <person name="de Jong P."/>
            <person name="Grimwood J."/>
            <person name="Chapman J.A."/>
            <person name="Shapiro H."/>
            <person name="Aerts A."/>
            <person name="Otillar R.P."/>
            <person name="Terry A.Y."/>
            <person name="Boore J.L."/>
            <person name="Grigoriev I.V."/>
            <person name="Lindberg D.R."/>
            <person name="Seaver E.C."/>
            <person name="Weisblat D.A."/>
            <person name="Putnam N.H."/>
            <person name="Rokhsar D.S."/>
        </authorList>
    </citation>
    <scope>NUCLEOTIDE SEQUENCE [LARGE SCALE GENOMIC DNA]</scope>
</reference>
<dbReference type="GO" id="GO:0016272">
    <property type="term" value="C:prefoldin complex"/>
    <property type="evidence" value="ECO:0007669"/>
    <property type="project" value="InterPro"/>
</dbReference>
<dbReference type="Pfam" id="PF01920">
    <property type="entry name" value="Prefoldin_2"/>
    <property type="match status" value="1"/>
</dbReference>
<proteinExistence type="inferred from homology"/>
<dbReference type="GO" id="GO:0044183">
    <property type="term" value="F:protein folding chaperone"/>
    <property type="evidence" value="ECO:0007669"/>
    <property type="project" value="TreeGrafter"/>
</dbReference>
<dbReference type="Gene3D" id="1.10.287.370">
    <property type="match status" value="1"/>
</dbReference>
<dbReference type="OMA" id="REMIQQK"/>
<organism evidence="4 5">
    <name type="scientific">Lottia gigantea</name>
    <name type="common">Giant owl limpet</name>
    <dbReference type="NCBI Taxonomy" id="225164"/>
    <lineage>
        <taxon>Eukaryota</taxon>
        <taxon>Metazoa</taxon>
        <taxon>Spiralia</taxon>
        <taxon>Lophotrochozoa</taxon>
        <taxon>Mollusca</taxon>
        <taxon>Gastropoda</taxon>
        <taxon>Patellogastropoda</taxon>
        <taxon>Lottioidea</taxon>
        <taxon>Lottiidae</taxon>
        <taxon>Lottia</taxon>
    </lineage>
</organism>
<dbReference type="AlphaFoldDB" id="V4B7Y7"/>
<sequence>MAAKEGPTGVDLELRKAFQELQSKMITTTQQLKISDAQIETLKRQITHSKLVTKEIEALPSETRVYQGVGRMFLLQPIPQIQKNLDSKIKASEEKIKSIDTNKGYLERSIKESEDSLRELVLSKKGR</sequence>
<dbReference type="STRING" id="225164.V4B7Y7"/>
<evidence type="ECO:0000313" key="4">
    <source>
        <dbReference type="EMBL" id="ESO84789.1"/>
    </source>
</evidence>
<dbReference type="EMBL" id="KB203412">
    <property type="protein sequence ID" value="ESO84789.1"/>
    <property type="molecule type" value="Genomic_DNA"/>
</dbReference>
<dbReference type="GO" id="GO:0051082">
    <property type="term" value="F:unfolded protein binding"/>
    <property type="evidence" value="ECO:0007669"/>
    <property type="project" value="InterPro"/>
</dbReference>
<evidence type="ECO:0000256" key="1">
    <source>
        <dbReference type="ARBA" id="ARBA00008045"/>
    </source>
</evidence>
<dbReference type="InterPro" id="IPR009053">
    <property type="entry name" value="Prefoldin"/>
</dbReference>
<keyword evidence="3" id="KW-0143">Chaperone</keyword>
<evidence type="ECO:0000256" key="2">
    <source>
        <dbReference type="ARBA" id="ARBA00011695"/>
    </source>
</evidence>
<keyword evidence="5" id="KW-1185">Reference proteome</keyword>
<protein>
    <recommendedName>
        <fullName evidence="6">Prefoldin subunit 1</fullName>
    </recommendedName>
</protein>
<evidence type="ECO:0008006" key="6">
    <source>
        <dbReference type="Google" id="ProtNLM"/>
    </source>
</evidence>